<keyword evidence="1" id="KW-0677">Repeat</keyword>
<accession>A0A8J7WBQ4</accession>
<dbReference type="InterPro" id="IPR011990">
    <property type="entry name" value="TPR-like_helical_dom_sf"/>
</dbReference>
<dbReference type="EMBL" id="JAGTUU010000004">
    <property type="protein sequence ID" value="MBS0124595.1"/>
    <property type="molecule type" value="Genomic_DNA"/>
</dbReference>
<dbReference type="Gene3D" id="1.25.40.10">
    <property type="entry name" value="Tetratricopeptide repeat domain"/>
    <property type="match status" value="1"/>
</dbReference>
<feature type="signal peptide" evidence="4">
    <location>
        <begin position="1"/>
        <end position="16"/>
    </location>
</feature>
<dbReference type="PANTHER" id="PTHR44858">
    <property type="entry name" value="TETRATRICOPEPTIDE REPEAT PROTEIN 6"/>
    <property type="match status" value="1"/>
</dbReference>
<comment type="caution">
    <text evidence="5">The sequence shown here is derived from an EMBL/GenBank/DDBJ whole genome shotgun (WGS) entry which is preliminary data.</text>
</comment>
<sequence>MVLTALICLTPALAQAEGCPAAPDHGADQDALLSELAQVGSEGEAQVINNQLWDLWDNAPDEPSQAMLDQGMRARSSYDYLQAMDRFEALVNYCPFYAEGYNQRAFVNFLTGDFEAALPDLDRALDINPRHVGALSGKALTLHALGRDAEALIALDAALKLNPWLGERHLRPVLLQATEKL</sequence>
<evidence type="ECO:0000313" key="6">
    <source>
        <dbReference type="Proteomes" id="UP000681356"/>
    </source>
</evidence>
<keyword evidence="2 3" id="KW-0802">TPR repeat</keyword>
<dbReference type="InterPro" id="IPR050498">
    <property type="entry name" value="Ycf3"/>
</dbReference>
<dbReference type="AlphaFoldDB" id="A0A8J7WBQ4"/>
<dbReference type="Pfam" id="PF14559">
    <property type="entry name" value="TPR_19"/>
    <property type="match status" value="1"/>
</dbReference>
<evidence type="ECO:0000313" key="5">
    <source>
        <dbReference type="EMBL" id="MBS0124595.1"/>
    </source>
</evidence>
<evidence type="ECO:0000256" key="3">
    <source>
        <dbReference type="PROSITE-ProRule" id="PRU00339"/>
    </source>
</evidence>
<evidence type="ECO:0000256" key="4">
    <source>
        <dbReference type="SAM" id="SignalP"/>
    </source>
</evidence>
<proteinExistence type="predicted"/>
<evidence type="ECO:0000256" key="2">
    <source>
        <dbReference type="ARBA" id="ARBA00022803"/>
    </source>
</evidence>
<feature type="repeat" description="TPR" evidence="3">
    <location>
        <begin position="98"/>
        <end position="131"/>
    </location>
</feature>
<reference evidence="5" key="1">
    <citation type="submission" date="2021-04" db="EMBL/GenBank/DDBJ databases">
        <authorList>
            <person name="Yoon J."/>
        </authorList>
    </citation>
    <scope>NUCLEOTIDE SEQUENCE</scope>
    <source>
        <strain evidence="5">KMU-90</strain>
    </source>
</reference>
<dbReference type="PROSITE" id="PS50005">
    <property type="entry name" value="TPR"/>
    <property type="match status" value="1"/>
</dbReference>
<evidence type="ECO:0000256" key="1">
    <source>
        <dbReference type="ARBA" id="ARBA00022737"/>
    </source>
</evidence>
<protein>
    <recommendedName>
        <fullName evidence="7">Tetratricopeptide repeat protein</fullName>
    </recommendedName>
</protein>
<name>A0A8J7WBQ4_9RHOB</name>
<dbReference type="SUPFAM" id="SSF48452">
    <property type="entry name" value="TPR-like"/>
    <property type="match status" value="1"/>
</dbReference>
<evidence type="ECO:0008006" key="7">
    <source>
        <dbReference type="Google" id="ProtNLM"/>
    </source>
</evidence>
<keyword evidence="4" id="KW-0732">Signal</keyword>
<dbReference type="SMART" id="SM00028">
    <property type="entry name" value="TPR"/>
    <property type="match status" value="2"/>
</dbReference>
<dbReference type="Proteomes" id="UP000681356">
    <property type="component" value="Unassembled WGS sequence"/>
</dbReference>
<organism evidence="5 6">
    <name type="scientific">Thetidibacter halocola</name>
    <dbReference type="NCBI Taxonomy" id="2827239"/>
    <lineage>
        <taxon>Bacteria</taxon>
        <taxon>Pseudomonadati</taxon>
        <taxon>Pseudomonadota</taxon>
        <taxon>Alphaproteobacteria</taxon>
        <taxon>Rhodobacterales</taxon>
        <taxon>Roseobacteraceae</taxon>
        <taxon>Thetidibacter</taxon>
    </lineage>
</organism>
<gene>
    <name evidence="5" type="ORF">KB874_10655</name>
</gene>
<dbReference type="InterPro" id="IPR019734">
    <property type="entry name" value="TPR_rpt"/>
</dbReference>
<dbReference type="PANTHER" id="PTHR44858:SF1">
    <property type="entry name" value="UDP-N-ACETYLGLUCOSAMINE--PEPTIDE N-ACETYLGLUCOSAMINYLTRANSFERASE SPINDLY-RELATED"/>
    <property type="match status" value="1"/>
</dbReference>
<keyword evidence="6" id="KW-1185">Reference proteome</keyword>
<dbReference type="RefSeq" id="WP_212536561.1">
    <property type="nucleotide sequence ID" value="NZ_JAGTUU010000004.1"/>
</dbReference>
<feature type="chain" id="PRO_5035145622" description="Tetratricopeptide repeat protein" evidence="4">
    <location>
        <begin position="17"/>
        <end position="181"/>
    </location>
</feature>